<feature type="coiled-coil region" evidence="6">
    <location>
        <begin position="405"/>
        <end position="463"/>
    </location>
</feature>
<dbReference type="SUPFAM" id="SSF52540">
    <property type="entry name" value="P-loop containing nucleoside triphosphate hydrolases"/>
    <property type="match status" value="1"/>
</dbReference>
<reference evidence="8 9" key="1">
    <citation type="submission" date="2016-11" db="EMBL/GenBank/DDBJ databases">
        <authorList>
            <person name="Jaros S."/>
            <person name="Januszkiewicz K."/>
            <person name="Wedrychowicz H."/>
        </authorList>
    </citation>
    <scope>NUCLEOTIDE SEQUENCE [LARGE SCALE GENOMIC DNA]</scope>
    <source>
        <strain evidence="8 9">DSM 6191</strain>
    </source>
</reference>
<dbReference type="GO" id="GO:0005829">
    <property type="term" value="C:cytosol"/>
    <property type="evidence" value="ECO:0007669"/>
    <property type="project" value="TreeGrafter"/>
</dbReference>
<evidence type="ECO:0000256" key="5">
    <source>
        <dbReference type="PROSITE-ProRule" id="PRU00560"/>
    </source>
</evidence>
<dbReference type="EMBL" id="FQXU01000009">
    <property type="protein sequence ID" value="SHI23805.1"/>
    <property type="molecule type" value="Genomic_DNA"/>
</dbReference>
<feature type="domain" description="UvrD-like helicase ATP-binding" evidence="7">
    <location>
        <begin position="220"/>
        <end position="575"/>
    </location>
</feature>
<dbReference type="InterPro" id="IPR027417">
    <property type="entry name" value="P-loop_NTPase"/>
</dbReference>
<accession>A0A1M5ZHN4</accession>
<sequence length="716" mass="84015">MSLLGKDVIMEDKLLNLDKEKQVEFLVEKRKLDETLEIIKKEILLGIAKRKAITDYILEYRKKFVEEYRDDEDAVIEFFDHERYAKEEAYKSIDRKLRELTILQESPYFGRITFIEEDEQYPETMYIGRFGVTSEVELEAVVIDWRAPIASLFYNGTLGKAAYKAPMGEIDTDILGRRQIIVKKGELKGIFDSAVDVKDDILQMVLSSNSDSKLQDIIMTIQQEQDEIIRMDRSSNILVDGVAGSGKTTIALHRVAYLLYNFRKQLEGKVLILGPNFIFMEYISQVLPSLGEVGVIQDTFLNFALNELGDIKVMEYQDFIEKVLSEDKYFLEEIKYKSSKKFMHFIDDIIEKSEKEYFKYQDVYYFNEVVYKKEDIHKLISEDFKYMPLFKRSEKVKRVIMSKVKNKRDEKVWQLNKEIEEYKNNLSKDELFLEEVNIEFRRKNGIREIVRELMNTRKNLEKLINPEDPVEFYNKINENKDLTHLDIAPILYLMVKLWGIKYKGDIKHIVIDEAQDYSLLQFKAIKEYIGCNNFTILGDSNQRLIKVEETPAMLNLNTVFGDVKEFKLNKSYRSTQDIMEYANRYLKEDKIVPLVRKGDEVQEYNVKKEEIVEIINNSIEDMKNSGIDSIAIIKRTSEGIKELGNQLKEKNNLVVFNREDIIYKGGIVVIPSYYAKGLEFDGVIIVDESREEKEDLIKYIMSTRALHRLVAINQIK</sequence>
<evidence type="ECO:0000313" key="9">
    <source>
        <dbReference type="Proteomes" id="UP000184241"/>
    </source>
</evidence>
<protein>
    <submittedName>
        <fullName evidence="8">DNA helicase-2 / ATP-dependent DNA helicase PcrA</fullName>
    </submittedName>
</protein>
<evidence type="ECO:0000256" key="1">
    <source>
        <dbReference type="ARBA" id="ARBA00022741"/>
    </source>
</evidence>
<dbReference type="RefSeq" id="WP_242950173.1">
    <property type="nucleotide sequence ID" value="NZ_FQXU01000009.1"/>
</dbReference>
<dbReference type="InterPro" id="IPR000212">
    <property type="entry name" value="DNA_helicase_UvrD/REP"/>
</dbReference>
<keyword evidence="1 5" id="KW-0547">Nucleotide-binding</keyword>
<dbReference type="Gene3D" id="3.40.50.300">
    <property type="entry name" value="P-loop containing nucleotide triphosphate hydrolases"/>
    <property type="match status" value="3"/>
</dbReference>
<keyword evidence="4 5" id="KW-0067">ATP-binding</keyword>
<dbReference type="GO" id="GO:0000725">
    <property type="term" value="P:recombinational repair"/>
    <property type="evidence" value="ECO:0007669"/>
    <property type="project" value="TreeGrafter"/>
</dbReference>
<gene>
    <name evidence="8" type="ORF">SAMN02745941_02947</name>
</gene>
<evidence type="ECO:0000256" key="6">
    <source>
        <dbReference type="SAM" id="Coils"/>
    </source>
</evidence>
<feature type="binding site" evidence="5">
    <location>
        <begin position="241"/>
        <end position="248"/>
    </location>
    <ligand>
        <name>ATP</name>
        <dbReference type="ChEBI" id="CHEBI:30616"/>
    </ligand>
</feature>
<evidence type="ECO:0000313" key="8">
    <source>
        <dbReference type="EMBL" id="SHI23805.1"/>
    </source>
</evidence>
<evidence type="ECO:0000256" key="4">
    <source>
        <dbReference type="ARBA" id="ARBA00022840"/>
    </source>
</evidence>
<dbReference type="Pfam" id="PF00580">
    <property type="entry name" value="UvrD-helicase"/>
    <property type="match status" value="1"/>
</dbReference>
<evidence type="ECO:0000256" key="3">
    <source>
        <dbReference type="ARBA" id="ARBA00022806"/>
    </source>
</evidence>
<dbReference type="Proteomes" id="UP000184241">
    <property type="component" value="Unassembled WGS sequence"/>
</dbReference>
<dbReference type="PANTHER" id="PTHR11070">
    <property type="entry name" value="UVRD / RECB / PCRA DNA HELICASE FAMILY MEMBER"/>
    <property type="match status" value="1"/>
</dbReference>
<dbReference type="InterPro" id="IPR014016">
    <property type="entry name" value="UvrD-like_ATP-bd"/>
</dbReference>
<evidence type="ECO:0000259" key="7">
    <source>
        <dbReference type="PROSITE" id="PS51198"/>
    </source>
</evidence>
<proteinExistence type="predicted"/>
<dbReference type="GO" id="GO:0003677">
    <property type="term" value="F:DNA binding"/>
    <property type="evidence" value="ECO:0007669"/>
    <property type="project" value="InterPro"/>
</dbReference>
<evidence type="ECO:0000256" key="2">
    <source>
        <dbReference type="ARBA" id="ARBA00022801"/>
    </source>
</evidence>
<keyword evidence="3 5" id="KW-0347">Helicase</keyword>
<dbReference type="AlphaFoldDB" id="A0A1M5ZHN4"/>
<organism evidence="8 9">
    <name type="scientific">Clostridium intestinale DSM 6191</name>
    <dbReference type="NCBI Taxonomy" id="1121320"/>
    <lineage>
        <taxon>Bacteria</taxon>
        <taxon>Bacillati</taxon>
        <taxon>Bacillota</taxon>
        <taxon>Clostridia</taxon>
        <taxon>Eubacteriales</taxon>
        <taxon>Clostridiaceae</taxon>
        <taxon>Clostridium</taxon>
    </lineage>
</organism>
<dbReference type="GO" id="GO:0005524">
    <property type="term" value="F:ATP binding"/>
    <property type="evidence" value="ECO:0007669"/>
    <property type="project" value="UniProtKB-UniRule"/>
</dbReference>
<dbReference type="GO" id="GO:0016787">
    <property type="term" value="F:hydrolase activity"/>
    <property type="evidence" value="ECO:0007669"/>
    <property type="project" value="UniProtKB-UniRule"/>
</dbReference>
<keyword evidence="6" id="KW-0175">Coiled coil</keyword>
<name>A0A1M5ZHN4_9CLOT</name>
<keyword evidence="2 5" id="KW-0378">Hydrolase</keyword>
<dbReference type="PANTHER" id="PTHR11070:SF17">
    <property type="entry name" value="DNA HELICASE IV"/>
    <property type="match status" value="1"/>
</dbReference>
<dbReference type="PROSITE" id="PS51198">
    <property type="entry name" value="UVRD_HELICASE_ATP_BIND"/>
    <property type="match status" value="1"/>
</dbReference>
<dbReference type="GO" id="GO:0043138">
    <property type="term" value="F:3'-5' DNA helicase activity"/>
    <property type="evidence" value="ECO:0007669"/>
    <property type="project" value="TreeGrafter"/>
</dbReference>